<dbReference type="EMBL" id="WVTB01000032">
    <property type="protein sequence ID" value="KAF3806906.1"/>
    <property type="molecule type" value="Genomic_DNA"/>
</dbReference>
<keyword evidence="3" id="KW-1185">Reference proteome</keyword>
<protein>
    <recommendedName>
        <fullName evidence="1">DUF7708 domain-containing protein</fullName>
    </recommendedName>
</protein>
<name>A0A8H4CN12_COLGL</name>
<gene>
    <name evidence="2" type="ORF">GCG54_00007157</name>
</gene>
<sequence>MTAGVELRTTRSSFRARNGCLLAAFTSLGLAVRVVTNTSRVIYRIPDTEPVKLLRRLNAIRTDAECVAEDAFRAVQRYFLQSDTLTLGEKTLVTGSHSMEDIQGLVAATLESYEAAKRSSKTRGWLQKTSDIIFRYGTILDVFVQHHPEYVSLAWGAMTLVSGRRKSVVNHAETLKIVAKSTCQVGIRLSRVKADSTIYPTTNMRLAVENLYSCILEFLLIAHSWCKESKLRHFIDSFTRPHQLQYDNLLQRSVVASDNNAELAAIGSQAELRVMHTTHSGKLEGILSAIEEAEKSYKQQLDGLTQVVSRLRVSNEKHERKLDLIVPLLEASGLTMHDLISKVESGRSLAPHNHSRCLQTACSFSVYLKKRLARYESTTLRDLSVLSSRLTKWSLSHQSSLIIIRGPFSVRSAMVDFSIDVIQTLASDEVPTLWALPSLEKSKHASMSTAVALIKYLTYQALRWSGSLKTEKELSTRYSQFHTAQKPED</sequence>
<accession>A0A8H4CN12</accession>
<evidence type="ECO:0000313" key="3">
    <source>
        <dbReference type="Proteomes" id="UP000613401"/>
    </source>
</evidence>
<evidence type="ECO:0000313" key="2">
    <source>
        <dbReference type="EMBL" id="KAF3806906.1"/>
    </source>
</evidence>
<dbReference type="InterPro" id="IPR056125">
    <property type="entry name" value="DUF7708"/>
</dbReference>
<feature type="domain" description="DUF7708" evidence="1">
    <location>
        <begin position="125"/>
        <end position="272"/>
    </location>
</feature>
<comment type="caution">
    <text evidence="2">The sequence shown here is derived from an EMBL/GenBank/DDBJ whole genome shotgun (WGS) entry which is preliminary data.</text>
</comment>
<reference evidence="2" key="1">
    <citation type="journal article" date="2020" name="Phytopathology">
        <title>Genome sequence and comparative analysis of Colletotrichum gloeosporioides isolated from Liriodendron leaves.</title>
        <authorList>
            <person name="Fu F.F."/>
            <person name="Hao Z."/>
            <person name="Wang P."/>
            <person name="Lu Y."/>
            <person name="Xue L.J."/>
            <person name="Wei G."/>
            <person name="Tian Y."/>
            <person name="Baishi H."/>
            <person name="Xu H."/>
            <person name="Shi J."/>
            <person name="Cheng T."/>
            <person name="Wang G."/>
            <person name="Yi Y."/>
            <person name="Chen J."/>
        </authorList>
    </citation>
    <scope>NUCLEOTIDE SEQUENCE</scope>
    <source>
        <strain evidence="2">Lc1</strain>
    </source>
</reference>
<dbReference type="Proteomes" id="UP000613401">
    <property type="component" value="Unassembled WGS sequence"/>
</dbReference>
<evidence type="ECO:0000259" key="1">
    <source>
        <dbReference type="Pfam" id="PF24809"/>
    </source>
</evidence>
<reference evidence="2" key="2">
    <citation type="submission" date="2020-03" db="EMBL/GenBank/DDBJ databases">
        <authorList>
            <person name="Fu F.-F."/>
            <person name="Chen J."/>
        </authorList>
    </citation>
    <scope>NUCLEOTIDE SEQUENCE</scope>
    <source>
        <strain evidence="2">Lc1</strain>
    </source>
</reference>
<dbReference type="GeneID" id="69014303"/>
<dbReference type="RefSeq" id="XP_045266065.1">
    <property type="nucleotide sequence ID" value="XM_045407144.1"/>
</dbReference>
<dbReference type="Pfam" id="PF24809">
    <property type="entry name" value="DUF7708"/>
    <property type="match status" value="1"/>
</dbReference>
<organism evidence="2 3">
    <name type="scientific">Colletotrichum gloeosporioides</name>
    <name type="common">Anthracnose fungus</name>
    <name type="synonym">Glomerella cingulata</name>
    <dbReference type="NCBI Taxonomy" id="474922"/>
    <lineage>
        <taxon>Eukaryota</taxon>
        <taxon>Fungi</taxon>
        <taxon>Dikarya</taxon>
        <taxon>Ascomycota</taxon>
        <taxon>Pezizomycotina</taxon>
        <taxon>Sordariomycetes</taxon>
        <taxon>Hypocreomycetidae</taxon>
        <taxon>Glomerellales</taxon>
        <taxon>Glomerellaceae</taxon>
        <taxon>Colletotrichum</taxon>
        <taxon>Colletotrichum gloeosporioides species complex</taxon>
    </lineage>
</organism>
<dbReference type="AlphaFoldDB" id="A0A8H4CN12"/>
<proteinExistence type="predicted"/>